<dbReference type="EMBL" id="NQWI01000169">
    <property type="protein sequence ID" value="PDW00800.1"/>
    <property type="molecule type" value="Genomic_DNA"/>
</dbReference>
<keyword evidence="1" id="KW-1133">Transmembrane helix</keyword>
<evidence type="ECO:0008006" key="4">
    <source>
        <dbReference type="Google" id="ProtNLM"/>
    </source>
</evidence>
<keyword evidence="1" id="KW-0472">Membrane</keyword>
<feature type="transmembrane region" description="Helical" evidence="1">
    <location>
        <begin position="354"/>
        <end position="382"/>
    </location>
</feature>
<feature type="transmembrane region" description="Helical" evidence="1">
    <location>
        <begin position="275"/>
        <end position="294"/>
    </location>
</feature>
<dbReference type="AlphaFoldDB" id="A0A2A6REB2"/>
<organism evidence="2 3">
    <name type="scientific">Candidatus Viridilinea mediisalina</name>
    <dbReference type="NCBI Taxonomy" id="2024553"/>
    <lineage>
        <taxon>Bacteria</taxon>
        <taxon>Bacillati</taxon>
        <taxon>Chloroflexota</taxon>
        <taxon>Chloroflexia</taxon>
        <taxon>Chloroflexales</taxon>
        <taxon>Chloroflexineae</taxon>
        <taxon>Oscillochloridaceae</taxon>
        <taxon>Candidatus Viridilinea</taxon>
    </lineage>
</organism>
<keyword evidence="1" id="KW-0812">Transmembrane</keyword>
<feature type="transmembrane region" description="Helical" evidence="1">
    <location>
        <begin position="90"/>
        <end position="110"/>
    </location>
</feature>
<gene>
    <name evidence="2" type="ORF">CJ255_20250</name>
</gene>
<protein>
    <recommendedName>
        <fullName evidence="4">Glycosyltransferase RgtA/B/C/D-like domain-containing protein</fullName>
    </recommendedName>
</protein>
<dbReference type="OrthoDB" id="5480206at2"/>
<reference evidence="3" key="1">
    <citation type="submission" date="2017-08" db="EMBL/GenBank/DDBJ databases">
        <authorList>
            <person name="Grouzdev D.S."/>
            <person name="Gaisin V.A."/>
            <person name="Rysina M.S."/>
            <person name="Gorlenko V.M."/>
        </authorList>
    </citation>
    <scope>NUCLEOTIDE SEQUENCE [LARGE SCALE GENOMIC DNA]</scope>
    <source>
        <strain evidence="3">Kir15-3F</strain>
    </source>
</reference>
<proteinExistence type="predicted"/>
<feature type="transmembrane region" description="Helical" evidence="1">
    <location>
        <begin position="435"/>
        <end position="456"/>
    </location>
</feature>
<keyword evidence="3" id="KW-1185">Reference proteome</keyword>
<feature type="transmembrane region" description="Helical" evidence="1">
    <location>
        <begin position="48"/>
        <end position="78"/>
    </location>
</feature>
<accession>A0A2A6REB2</accession>
<evidence type="ECO:0000313" key="3">
    <source>
        <dbReference type="Proteomes" id="UP000220527"/>
    </source>
</evidence>
<feature type="transmembrane region" description="Helical" evidence="1">
    <location>
        <begin position="708"/>
        <end position="725"/>
    </location>
</feature>
<name>A0A2A6REB2_9CHLR</name>
<sequence>MSYVLAALLLLLLLYLPGWAWIRRFGAPADLLECHFERVVVGALWAGWLALLLAALGFFSLWLHVVLTLGFGALLVFLPHARPPPQQARWRGWELAAVGGALLLTLLLVARPFETVVGVRDAGVYATTGMALARTGSLVQHDALVARWGQEAQSEDEAVAGPARQAITNYMISQPRERYIASRLRAAGFFINEGEVPAGRVVPQGLHLLPAWIGLLTAIGGPLFGLFAPGLLGFLGVWSVGMLGRRLAGPWVGLLAMLFLALNGVQIWFSRYSTAETTAQCLIWVGLYFFAVAFGGQDRRLVPAEAQDQRPAWVAALLAGLAIGQVALTRIDFFLLGPVLAFLLYVALTRRWQLVHTALAVGMGLMLLHAGLHILFVARAYFFDTAHERLLRDYALVALLSVPFMTEVLREVFLEGARSALVRPLRLPGNLELDAWVRLVAEVGLLLVALFCLLLLARHGWLLRRFEAALLARRTLLLNLLTAGVLLLGGYAYFVRPALLDSDILFNTRGGWSDPLTRDPVLVAADVRAGRMGVTEARNQAGVLFAPGPLWEATPDHEATVALREQLLAERGPWAGPLSNQTTNWLRLQGYVGAPIRIPLRLWYNEYSTMSWWQRMAVDPASLTSEPAPINPKYLIPLANLVRVGWYLSPLGLLLGIIGYALWLRRGLNSASWLFLSVAFVGTLFYVRQTYGTSDQHYIYILRRFVPITYPALSLGMAFALVALATGGMGNLWLQRLRLASATGMALLLLLFLIVTNRPIIGHVEYRGALAQLDSLAAQFSPGRDVLLMRGGAPIYAEARDVPDMVATPLRFIYGLDAFAVKSTSPGKYAHELAATVERLHTQGHQVYVLLGASGASFALPGFDLEQVGFFTLDLPEFEQLLDQKPRNVSQLSLGFAIYRLVPGEAGRVASAPLPLTPLDFAAQVVGFHRPEARPDGSRYAWSNGNAILRLPWPVGAAPQQVALSLAGGERPSHLGPAEVCLSALPEDQPWPTQTNAWVELGCFLLTEEPGIALIDLDPTQLPPTPTGSLLLNLRNRPWIPALEDARQSDRRDLGVQVGAVR</sequence>
<dbReference type="Proteomes" id="UP000220527">
    <property type="component" value="Unassembled WGS sequence"/>
</dbReference>
<evidence type="ECO:0000256" key="1">
    <source>
        <dbReference type="SAM" id="Phobius"/>
    </source>
</evidence>
<feature type="transmembrane region" description="Helical" evidence="1">
    <location>
        <begin position="671"/>
        <end position="688"/>
    </location>
</feature>
<feature type="transmembrane region" description="Helical" evidence="1">
    <location>
        <begin position="476"/>
        <end position="494"/>
    </location>
</feature>
<feature type="transmembrane region" description="Helical" evidence="1">
    <location>
        <begin position="211"/>
        <end position="235"/>
    </location>
</feature>
<feature type="transmembrane region" description="Helical" evidence="1">
    <location>
        <begin position="247"/>
        <end position="269"/>
    </location>
</feature>
<feature type="transmembrane region" description="Helical" evidence="1">
    <location>
        <begin position="315"/>
        <end position="348"/>
    </location>
</feature>
<dbReference type="RefSeq" id="WP_097645898.1">
    <property type="nucleotide sequence ID" value="NZ_NQWI01000169.1"/>
</dbReference>
<feature type="transmembrane region" description="Helical" evidence="1">
    <location>
        <begin position="644"/>
        <end position="664"/>
    </location>
</feature>
<comment type="caution">
    <text evidence="2">The sequence shown here is derived from an EMBL/GenBank/DDBJ whole genome shotgun (WGS) entry which is preliminary data.</text>
</comment>
<feature type="transmembrane region" description="Helical" evidence="1">
    <location>
        <begin position="737"/>
        <end position="755"/>
    </location>
</feature>
<evidence type="ECO:0000313" key="2">
    <source>
        <dbReference type="EMBL" id="PDW00800.1"/>
    </source>
</evidence>